<evidence type="ECO:0000256" key="2">
    <source>
        <dbReference type="ARBA" id="ARBA00004496"/>
    </source>
</evidence>
<comment type="similarity">
    <text evidence="9">Belongs to the ZNF593/BUD20 C2H2-type zinc-finger protein family.</text>
</comment>
<dbReference type="Gene3D" id="3.30.160.60">
    <property type="entry name" value="Classic Zinc Finger"/>
    <property type="match status" value="1"/>
</dbReference>
<dbReference type="Pfam" id="PF12171">
    <property type="entry name" value="zf-C2H2_jaz"/>
    <property type="match status" value="1"/>
</dbReference>
<evidence type="ECO:0000256" key="11">
    <source>
        <dbReference type="ARBA" id="ARBA00065398"/>
    </source>
</evidence>
<protein>
    <recommendedName>
        <fullName evidence="12">Zinc finger protein 593 homolog</fullName>
    </recommendedName>
</protein>
<dbReference type="PROSITE" id="PS50157">
    <property type="entry name" value="ZINC_FINGER_C2H2_2"/>
    <property type="match status" value="1"/>
</dbReference>
<evidence type="ECO:0000256" key="12">
    <source>
        <dbReference type="ARBA" id="ARBA00068297"/>
    </source>
</evidence>
<feature type="domain" description="C2H2-type" evidence="15">
    <location>
        <begin position="59"/>
        <end position="88"/>
    </location>
</feature>
<keyword evidence="5" id="KW-0479">Metal-binding</keyword>
<evidence type="ECO:0000256" key="1">
    <source>
        <dbReference type="ARBA" id="ARBA00004123"/>
    </source>
</evidence>
<dbReference type="AlphaFoldDB" id="A0A8X6F0A8"/>
<dbReference type="InterPro" id="IPR013087">
    <property type="entry name" value="Znf_C2H2_type"/>
</dbReference>
<evidence type="ECO:0000256" key="3">
    <source>
        <dbReference type="ARBA" id="ARBA00022490"/>
    </source>
</evidence>
<evidence type="ECO:0000313" key="16">
    <source>
        <dbReference type="EMBL" id="GFQ67495.1"/>
    </source>
</evidence>
<dbReference type="GO" id="GO:0008270">
    <property type="term" value="F:zinc ion binding"/>
    <property type="evidence" value="ECO:0007669"/>
    <property type="project" value="UniProtKB-KW"/>
</dbReference>
<evidence type="ECO:0000313" key="17">
    <source>
        <dbReference type="Proteomes" id="UP000887116"/>
    </source>
</evidence>
<proteinExistence type="inferred from homology"/>
<keyword evidence="6 13" id="KW-0863">Zinc-finger</keyword>
<dbReference type="InterPro" id="IPR022755">
    <property type="entry name" value="Znf_C2H2_jaz"/>
</dbReference>
<dbReference type="GO" id="GO:0042254">
    <property type="term" value="P:ribosome biogenesis"/>
    <property type="evidence" value="ECO:0007669"/>
    <property type="project" value="UniProtKB-KW"/>
</dbReference>
<dbReference type="PANTHER" id="PTHR46095:SF1">
    <property type="entry name" value="ZINC FINGER PROTEIN 593"/>
    <property type="match status" value="1"/>
</dbReference>
<name>A0A8X6F0A8_TRICU</name>
<dbReference type="OrthoDB" id="24683at2759"/>
<keyword evidence="7" id="KW-0862">Zinc</keyword>
<comment type="subunit">
    <text evidence="11">Associates with pre-60S ribosomal particles; released from the pre-60S particle very early in the cytoplasm.</text>
</comment>
<dbReference type="PANTHER" id="PTHR46095">
    <property type="entry name" value="ZINC FINGER PROTEIN 593"/>
    <property type="match status" value="1"/>
</dbReference>
<reference evidence="16" key="1">
    <citation type="submission" date="2020-07" db="EMBL/GenBank/DDBJ databases">
        <title>Multicomponent nature underlies the extraordinary mechanical properties of spider dragline silk.</title>
        <authorList>
            <person name="Kono N."/>
            <person name="Nakamura H."/>
            <person name="Mori M."/>
            <person name="Yoshida Y."/>
            <person name="Ohtoshi R."/>
            <person name="Malay A.D."/>
            <person name="Moran D.A.P."/>
            <person name="Tomita M."/>
            <person name="Numata K."/>
            <person name="Arakawa K."/>
        </authorList>
    </citation>
    <scope>NUCLEOTIDE SEQUENCE</scope>
</reference>
<evidence type="ECO:0000256" key="8">
    <source>
        <dbReference type="ARBA" id="ARBA00023242"/>
    </source>
</evidence>
<keyword evidence="3" id="KW-0963">Cytoplasm</keyword>
<comment type="subcellular location">
    <subcellularLocation>
        <location evidence="2">Cytoplasm</location>
    </subcellularLocation>
    <subcellularLocation>
        <location evidence="1">Nucleus</location>
    </subcellularLocation>
</comment>
<dbReference type="GO" id="GO:0005737">
    <property type="term" value="C:cytoplasm"/>
    <property type="evidence" value="ECO:0007669"/>
    <property type="project" value="UniProtKB-SubCell"/>
</dbReference>
<dbReference type="GO" id="GO:0043021">
    <property type="term" value="F:ribonucleoprotein complex binding"/>
    <property type="evidence" value="ECO:0007669"/>
    <property type="project" value="UniProtKB-ARBA"/>
</dbReference>
<evidence type="ECO:0000256" key="4">
    <source>
        <dbReference type="ARBA" id="ARBA00022517"/>
    </source>
</evidence>
<accession>A0A8X6F0A8</accession>
<evidence type="ECO:0000259" key="15">
    <source>
        <dbReference type="PROSITE" id="PS50157"/>
    </source>
</evidence>
<dbReference type="GO" id="GO:0005634">
    <property type="term" value="C:nucleus"/>
    <property type="evidence" value="ECO:0007669"/>
    <property type="project" value="UniProtKB-SubCell"/>
</dbReference>
<dbReference type="SMART" id="SM00451">
    <property type="entry name" value="ZnF_U1"/>
    <property type="match status" value="1"/>
</dbReference>
<dbReference type="InterPro" id="IPR036236">
    <property type="entry name" value="Znf_C2H2_sf"/>
</dbReference>
<dbReference type="InterPro" id="IPR051879">
    <property type="entry name" value="C2H2-ZF_Maturation_Protein"/>
</dbReference>
<dbReference type="FunFam" id="3.30.160.60:FF:000299">
    <property type="entry name" value="Zinc finger protein 593"/>
    <property type="match status" value="1"/>
</dbReference>
<sequence length="124" mass="14400">MTRYSRKKGNHGYSAKTRQLKTKRRTRDLDEIDKDLEPQNAEKLLNQPIDLDVAGEAQHYCLHCARYFIDDHALQAHFRSKVHKRRLKALELETYSVKEAEAAGGVGTYVAPKKRKMETQKCKE</sequence>
<evidence type="ECO:0000256" key="6">
    <source>
        <dbReference type="ARBA" id="ARBA00022771"/>
    </source>
</evidence>
<comment type="caution">
    <text evidence="16">The sequence shown here is derived from an EMBL/GenBank/DDBJ whole genome shotgun (WGS) entry which is preliminary data.</text>
</comment>
<evidence type="ECO:0000256" key="9">
    <source>
        <dbReference type="ARBA" id="ARBA00038064"/>
    </source>
</evidence>
<evidence type="ECO:0000256" key="7">
    <source>
        <dbReference type="ARBA" id="ARBA00022833"/>
    </source>
</evidence>
<organism evidence="16 17">
    <name type="scientific">Trichonephila clavata</name>
    <name type="common">Joro spider</name>
    <name type="synonym">Nephila clavata</name>
    <dbReference type="NCBI Taxonomy" id="2740835"/>
    <lineage>
        <taxon>Eukaryota</taxon>
        <taxon>Metazoa</taxon>
        <taxon>Ecdysozoa</taxon>
        <taxon>Arthropoda</taxon>
        <taxon>Chelicerata</taxon>
        <taxon>Arachnida</taxon>
        <taxon>Araneae</taxon>
        <taxon>Araneomorphae</taxon>
        <taxon>Entelegynae</taxon>
        <taxon>Araneoidea</taxon>
        <taxon>Nephilidae</taxon>
        <taxon>Trichonephila</taxon>
    </lineage>
</organism>
<evidence type="ECO:0000256" key="10">
    <source>
        <dbReference type="ARBA" id="ARBA00057732"/>
    </source>
</evidence>
<feature type="compositionally biased region" description="Basic residues" evidence="14">
    <location>
        <begin position="1"/>
        <end position="10"/>
    </location>
</feature>
<dbReference type="PROSITE" id="PS00028">
    <property type="entry name" value="ZINC_FINGER_C2H2_1"/>
    <property type="match status" value="1"/>
</dbReference>
<dbReference type="GO" id="GO:0003676">
    <property type="term" value="F:nucleic acid binding"/>
    <property type="evidence" value="ECO:0007669"/>
    <property type="project" value="InterPro"/>
</dbReference>
<dbReference type="InterPro" id="IPR003604">
    <property type="entry name" value="Matrin/U1-like-C_Znf_C2H2"/>
</dbReference>
<feature type="region of interest" description="Disordered" evidence="14">
    <location>
        <begin position="1"/>
        <end position="35"/>
    </location>
</feature>
<evidence type="ECO:0000256" key="13">
    <source>
        <dbReference type="PROSITE-ProRule" id="PRU00042"/>
    </source>
</evidence>
<comment type="function">
    <text evidence="10">Involved in pre-60S ribosomal particles maturation by promoting the nuclear export of the 60S ribosome.</text>
</comment>
<dbReference type="Proteomes" id="UP000887116">
    <property type="component" value="Unassembled WGS sequence"/>
</dbReference>
<evidence type="ECO:0000256" key="5">
    <source>
        <dbReference type="ARBA" id="ARBA00022723"/>
    </source>
</evidence>
<keyword evidence="8" id="KW-0539">Nucleus</keyword>
<keyword evidence="4" id="KW-0690">Ribosome biogenesis</keyword>
<gene>
    <name evidence="16" type="primary">CG3224</name>
    <name evidence="16" type="ORF">TNCT_459551</name>
</gene>
<dbReference type="EMBL" id="BMAO01020456">
    <property type="protein sequence ID" value="GFQ67495.1"/>
    <property type="molecule type" value="Genomic_DNA"/>
</dbReference>
<evidence type="ECO:0000256" key="14">
    <source>
        <dbReference type="SAM" id="MobiDB-lite"/>
    </source>
</evidence>
<dbReference type="SUPFAM" id="SSF57667">
    <property type="entry name" value="beta-beta-alpha zinc fingers"/>
    <property type="match status" value="1"/>
</dbReference>
<keyword evidence="17" id="KW-1185">Reference proteome</keyword>